<dbReference type="InterPro" id="IPR036322">
    <property type="entry name" value="WD40_repeat_dom_sf"/>
</dbReference>
<dbReference type="GO" id="GO:0030991">
    <property type="term" value="C:intraciliary transport particle A"/>
    <property type="evidence" value="ECO:0007669"/>
    <property type="project" value="TreeGrafter"/>
</dbReference>
<dbReference type="AlphaFoldDB" id="V8PC80"/>
<feature type="domain" description="IFT140 second beta-propeller" evidence="7">
    <location>
        <begin position="223"/>
        <end position="308"/>
    </location>
</feature>
<dbReference type="PANTHER" id="PTHR15722">
    <property type="entry name" value="IFT140/172-RELATED"/>
    <property type="match status" value="1"/>
</dbReference>
<dbReference type="OrthoDB" id="10258787at2759"/>
<protein>
    <recommendedName>
        <fullName evidence="10">Intraflagellar transport protein</fullName>
    </recommendedName>
</protein>
<sequence length="449" mass="50930">MALKMGPQEGLSFFVSMIDGTVHYVSERGKTSQALIIETSIQKMLFMERDILVIITETLLLSLHKISPEGEAEELLKVKLSGKMNHPADIILIDHSLLITATNEPLLRFWDLERGENYVLSLDEQLGFEIGECIHCVSYCNAKGLLAAGTNKGQIAMWRKVPFSSPTTWSLEGKDRWKLQTPTELDGNIIQIEWSSKKNLLAVNLNNSVAILREQAMASHFHQQMAVVQVSPNLFNITSFSSKMMDNLRIDTHDAVAFWNGKQVSIYELSAAALRNSSSFLCDSPVLAMHEENLYTVEPNRVQVRTWQVDVLIVSFFSTEEHGLLLQDSFQLPSTYQSLLGMEVPHYYFAKKPEAEQKDEVEPGSIPLHQMVARRPMRDFIGLEECDKTTCEAMLNFSFYLTIGDMDEAFKAIKLIKRMMEREKPTLLDVGNADMMKNGSFRMNLFIKS</sequence>
<accession>V8PC80</accession>
<keyword evidence="3" id="KW-0677">Repeat</keyword>
<dbReference type="SUPFAM" id="SSF50978">
    <property type="entry name" value="WD40 repeat-like"/>
    <property type="match status" value="1"/>
</dbReference>
<proteinExistence type="predicted"/>
<evidence type="ECO:0000256" key="3">
    <source>
        <dbReference type="ARBA" id="ARBA00022737"/>
    </source>
</evidence>
<dbReference type="EMBL" id="AZIM01000356">
    <property type="protein sequence ID" value="ETE71482.1"/>
    <property type="molecule type" value="Genomic_DNA"/>
</dbReference>
<keyword evidence="2" id="KW-0853">WD repeat</keyword>
<keyword evidence="9" id="KW-1185">Reference proteome</keyword>
<comment type="subcellular location">
    <subcellularLocation>
        <location evidence="1">Cell projection</location>
        <location evidence="1">Cilium</location>
    </subcellularLocation>
</comment>
<name>V8PC80_OPHHA</name>
<evidence type="ECO:0000256" key="1">
    <source>
        <dbReference type="ARBA" id="ARBA00004138"/>
    </source>
</evidence>
<evidence type="ECO:0000256" key="4">
    <source>
        <dbReference type="ARBA" id="ARBA00023069"/>
    </source>
</evidence>
<dbReference type="Pfam" id="PF23385">
    <property type="entry name" value="Beta-prop_IFT140_2nd"/>
    <property type="match status" value="2"/>
</dbReference>
<dbReference type="InterPro" id="IPR056155">
    <property type="entry name" value="Beta-prop_IFT140_2nd"/>
</dbReference>
<dbReference type="GO" id="GO:0036064">
    <property type="term" value="C:ciliary basal body"/>
    <property type="evidence" value="ECO:0007669"/>
    <property type="project" value="TreeGrafter"/>
</dbReference>
<feature type="domain" description="IFT140 first beta-propeller" evidence="6">
    <location>
        <begin position="3"/>
        <end position="215"/>
    </location>
</feature>
<evidence type="ECO:0000256" key="2">
    <source>
        <dbReference type="ARBA" id="ARBA00022574"/>
    </source>
</evidence>
<evidence type="ECO:0000256" key="5">
    <source>
        <dbReference type="ARBA" id="ARBA00023273"/>
    </source>
</evidence>
<dbReference type="InterPro" id="IPR015943">
    <property type="entry name" value="WD40/YVTN_repeat-like_dom_sf"/>
</dbReference>
<evidence type="ECO:0000313" key="8">
    <source>
        <dbReference type="EMBL" id="ETE71482.1"/>
    </source>
</evidence>
<dbReference type="PANTHER" id="PTHR15722:SF7">
    <property type="entry name" value="INTRAFLAGELLAR TRANSPORT PROTEIN 140 HOMOLOG"/>
    <property type="match status" value="1"/>
</dbReference>
<reference evidence="8 9" key="1">
    <citation type="journal article" date="2013" name="Proc. Natl. Acad. Sci. U.S.A.">
        <title>The king cobra genome reveals dynamic gene evolution and adaptation in the snake venom system.</title>
        <authorList>
            <person name="Vonk F.J."/>
            <person name="Casewell N.R."/>
            <person name="Henkel C.V."/>
            <person name="Heimberg A.M."/>
            <person name="Jansen H.J."/>
            <person name="McCleary R.J."/>
            <person name="Kerkkamp H.M."/>
            <person name="Vos R.A."/>
            <person name="Guerreiro I."/>
            <person name="Calvete J.J."/>
            <person name="Wuster W."/>
            <person name="Woods A.E."/>
            <person name="Logan J.M."/>
            <person name="Harrison R.A."/>
            <person name="Castoe T.A."/>
            <person name="de Koning A.P."/>
            <person name="Pollock D.D."/>
            <person name="Yandell M."/>
            <person name="Calderon D."/>
            <person name="Renjifo C."/>
            <person name="Currier R.B."/>
            <person name="Salgado D."/>
            <person name="Pla D."/>
            <person name="Sanz L."/>
            <person name="Hyder A.S."/>
            <person name="Ribeiro J.M."/>
            <person name="Arntzen J.W."/>
            <person name="van den Thillart G.E."/>
            <person name="Boetzer M."/>
            <person name="Pirovano W."/>
            <person name="Dirks R.P."/>
            <person name="Spaink H.P."/>
            <person name="Duboule D."/>
            <person name="McGlinn E."/>
            <person name="Kini R.M."/>
            <person name="Richardson M.K."/>
        </authorList>
    </citation>
    <scope>NUCLEOTIDE SEQUENCE</scope>
    <source>
        <tissue evidence="8">Blood</tissue>
    </source>
</reference>
<organism evidence="8 9">
    <name type="scientific">Ophiophagus hannah</name>
    <name type="common">King cobra</name>
    <name type="synonym">Naja hannah</name>
    <dbReference type="NCBI Taxonomy" id="8665"/>
    <lineage>
        <taxon>Eukaryota</taxon>
        <taxon>Metazoa</taxon>
        <taxon>Chordata</taxon>
        <taxon>Craniata</taxon>
        <taxon>Vertebrata</taxon>
        <taxon>Euteleostomi</taxon>
        <taxon>Lepidosauria</taxon>
        <taxon>Squamata</taxon>
        <taxon>Bifurcata</taxon>
        <taxon>Unidentata</taxon>
        <taxon>Episquamata</taxon>
        <taxon>Toxicofera</taxon>
        <taxon>Serpentes</taxon>
        <taxon>Colubroidea</taxon>
        <taxon>Elapidae</taxon>
        <taxon>Elapinae</taxon>
        <taxon>Ophiophagus</taxon>
    </lineage>
</organism>
<dbReference type="InterPro" id="IPR056154">
    <property type="entry name" value="Beta-prop_IFT140_1st"/>
</dbReference>
<comment type="caution">
    <text evidence="8">The sequence shown here is derived from an EMBL/GenBank/DDBJ whole genome shotgun (WGS) entry which is preliminary data.</text>
</comment>
<dbReference type="Proteomes" id="UP000018936">
    <property type="component" value="Unassembled WGS sequence"/>
</dbReference>
<dbReference type="FunFam" id="2.130.10.10:FF:000811">
    <property type="entry name" value="Intraflagellar transport 140"/>
    <property type="match status" value="1"/>
</dbReference>
<dbReference type="Pfam" id="PF23383">
    <property type="entry name" value="Beta-prop_IFT140_1st"/>
    <property type="match status" value="1"/>
</dbReference>
<evidence type="ECO:0000313" key="9">
    <source>
        <dbReference type="Proteomes" id="UP000018936"/>
    </source>
</evidence>
<dbReference type="Gene3D" id="2.130.10.10">
    <property type="entry name" value="YVTN repeat-like/Quinoprotein amine dehydrogenase"/>
    <property type="match status" value="1"/>
</dbReference>
<dbReference type="GO" id="GO:0035721">
    <property type="term" value="P:intraciliary retrograde transport"/>
    <property type="evidence" value="ECO:0007669"/>
    <property type="project" value="TreeGrafter"/>
</dbReference>
<keyword evidence="4" id="KW-0969">Cilium</keyword>
<evidence type="ECO:0000259" key="6">
    <source>
        <dbReference type="Pfam" id="PF23383"/>
    </source>
</evidence>
<keyword evidence="5" id="KW-0966">Cell projection</keyword>
<evidence type="ECO:0000259" key="7">
    <source>
        <dbReference type="Pfam" id="PF23385"/>
    </source>
</evidence>
<dbReference type="GO" id="GO:0005930">
    <property type="term" value="C:axoneme"/>
    <property type="evidence" value="ECO:0007669"/>
    <property type="project" value="TreeGrafter"/>
</dbReference>
<feature type="non-terminal residue" evidence="8">
    <location>
        <position position="1"/>
    </location>
</feature>
<evidence type="ECO:0008006" key="10">
    <source>
        <dbReference type="Google" id="ProtNLM"/>
    </source>
</evidence>
<gene>
    <name evidence="8" type="ORF">L345_02700</name>
</gene>
<feature type="domain" description="IFT140 second beta-propeller" evidence="7">
    <location>
        <begin position="309"/>
        <end position="352"/>
    </location>
</feature>